<gene>
    <name evidence="2" type="ORF">CTRI78_v003798</name>
</gene>
<keyword evidence="3" id="KW-1185">Reference proteome</keyword>
<dbReference type="Proteomes" id="UP000295703">
    <property type="component" value="Unassembled WGS sequence"/>
</dbReference>
<evidence type="ECO:0000313" key="3">
    <source>
        <dbReference type="Proteomes" id="UP000295703"/>
    </source>
</evidence>
<organism evidence="2 3">
    <name type="scientific">Colletotrichum trifolii</name>
    <dbReference type="NCBI Taxonomy" id="5466"/>
    <lineage>
        <taxon>Eukaryota</taxon>
        <taxon>Fungi</taxon>
        <taxon>Dikarya</taxon>
        <taxon>Ascomycota</taxon>
        <taxon>Pezizomycotina</taxon>
        <taxon>Sordariomycetes</taxon>
        <taxon>Hypocreomycetidae</taxon>
        <taxon>Glomerellales</taxon>
        <taxon>Glomerellaceae</taxon>
        <taxon>Colletotrichum</taxon>
        <taxon>Colletotrichum orbiculare species complex</taxon>
    </lineage>
</organism>
<dbReference type="AlphaFoldDB" id="A0A4R8RIQ7"/>
<evidence type="ECO:0000313" key="2">
    <source>
        <dbReference type="EMBL" id="TDZ65047.1"/>
    </source>
</evidence>
<feature type="region of interest" description="Disordered" evidence="1">
    <location>
        <begin position="76"/>
        <end position="119"/>
    </location>
</feature>
<sequence>MCQNVYYTYACSHVQMTTWSCSAHNTPDNGYCAIKERAGHVKLDSELCHDCEEKARKERAEQRRLEYLQKQLAQARARADAEANADDDTEVETEGQSEQEQRESLGNGQPLTGTAFILSREPKPIPAIKRVRALETNKLENMDCSFEGRWGVKPSTIYRIYAARSYV</sequence>
<proteinExistence type="predicted"/>
<protein>
    <submittedName>
        <fullName evidence="2">Uncharacterized protein</fullName>
    </submittedName>
</protein>
<dbReference type="EMBL" id="RYZW01000024">
    <property type="protein sequence ID" value="TDZ65047.1"/>
    <property type="molecule type" value="Genomic_DNA"/>
</dbReference>
<evidence type="ECO:0000256" key="1">
    <source>
        <dbReference type="SAM" id="MobiDB-lite"/>
    </source>
</evidence>
<name>A0A4R8RIQ7_COLTR</name>
<accession>A0A4R8RIQ7</accession>
<comment type="caution">
    <text evidence="2">The sequence shown here is derived from an EMBL/GenBank/DDBJ whole genome shotgun (WGS) entry which is preliminary data.</text>
</comment>
<reference evidence="2 3" key="1">
    <citation type="submission" date="2018-12" db="EMBL/GenBank/DDBJ databases">
        <title>Genome sequence and assembly of Colletotrichum trifolii.</title>
        <authorList>
            <person name="Gan P."/>
            <person name="Shirasu K."/>
        </authorList>
    </citation>
    <scope>NUCLEOTIDE SEQUENCE [LARGE SCALE GENOMIC DNA]</scope>
    <source>
        <strain evidence="2 3">543-2</strain>
    </source>
</reference>
<dbReference type="STRING" id="5466.A0A4R8RIQ7"/>
<feature type="compositionally biased region" description="Acidic residues" evidence="1">
    <location>
        <begin position="83"/>
        <end position="97"/>
    </location>
</feature>